<keyword evidence="7" id="KW-1185">Reference proteome</keyword>
<sequence length="219" mass="25361">MGLLYLHHIWLGVLANRWAPLNPPLICCLVGCIPITSQICSFPNTPGPVIANTPLQHRFENPYPFLIFVSFFALIDFCFFFHRYCSVLISSAFITNPQHCLHRRPISEGEGGEERTIAFMRRLGRANSKTPLLGHSCEKGTIKHSFPMKYVLKPWKLGRWFYQVVKFSIVQYMIIKILTALLAVILEAFGMYCEGEFNWECGTHRYGWVFEQIWSHLML</sequence>
<protein>
    <submittedName>
        <fullName evidence="8">Uncharacterized protein</fullName>
    </submittedName>
</protein>
<dbReference type="Proteomes" id="UP000818029">
    <property type="component" value="Chromosome D09"/>
</dbReference>
<proteinExistence type="predicted"/>
<evidence type="ECO:0000256" key="4">
    <source>
        <dbReference type="ARBA" id="ARBA00023136"/>
    </source>
</evidence>
<evidence type="ECO:0000313" key="7">
    <source>
        <dbReference type="Proteomes" id="UP000818029"/>
    </source>
</evidence>
<feature type="signal peptide" evidence="6">
    <location>
        <begin position="1"/>
        <end position="15"/>
    </location>
</feature>
<dbReference type="GeneID" id="107892478"/>
<evidence type="ECO:0000256" key="2">
    <source>
        <dbReference type="ARBA" id="ARBA00022692"/>
    </source>
</evidence>
<keyword evidence="4 5" id="KW-0472">Membrane</keyword>
<reference evidence="7" key="1">
    <citation type="journal article" date="2020" name="Nat. Genet.">
        <title>Genomic diversifications of five Gossypium allopolyploid species and their impact on cotton improvement.</title>
        <authorList>
            <person name="Chen Z.J."/>
            <person name="Sreedasyam A."/>
            <person name="Ando A."/>
            <person name="Song Q."/>
            <person name="De Santiago L.M."/>
            <person name="Hulse-Kemp A.M."/>
            <person name="Ding M."/>
            <person name="Ye W."/>
            <person name="Kirkbride R.C."/>
            <person name="Jenkins J."/>
            <person name="Plott C."/>
            <person name="Lovell J."/>
            <person name="Lin Y.M."/>
            <person name="Vaughn R."/>
            <person name="Liu B."/>
            <person name="Simpson S."/>
            <person name="Scheffler B.E."/>
            <person name="Wen L."/>
            <person name="Saski C.A."/>
            <person name="Grover C.E."/>
            <person name="Hu G."/>
            <person name="Conover J.L."/>
            <person name="Carlson J.W."/>
            <person name="Shu S."/>
            <person name="Boston L.B."/>
            <person name="Williams M."/>
            <person name="Peterson D.G."/>
            <person name="McGee K."/>
            <person name="Jones D.C."/>
            <person name="Wendel J.F."/>
            <person name="Stelly D.M."/>
            <person name="Grimwood J."/>
            <person name="Schmutz J."/>
        </authorList>
    </citation>
    <scope>NUCLEOTIDE SEQUENCE [LARGE SCALE GENOMIC DNA]</scope>
    <source>
        <strain evidence="7">cv. TM-1</strain>
    </source>
</reference>
<gene>
    <name evidence="8" type="primary">LOC107892478</name>
</gene>
<reference evidence="8" key="2">
    <citation type="submission" date="2025-08" db="UniProtKB">
        <authorList>
            <consortium name="RefSeq"/>
        </authorList>
    </citation>
    <scope>IDENTIFICATION</scope>
</reference>
<dbReference type="Pfam" id="PF03619">
    <property type="entry name" value="Solute_trans_a"/>
    <property type="match status" value="1"/>
</dbReference>
<feature type="transmembrane region" description="Helical" evidence="5">
    <location>
        <begin position="169"/>
        <end position="192"/>
    </location>
</feature>
<accession>A0A1U8IB93</accession>
<dbReference type="RefSeq" id="XP_016673044.1">
    <property type="nucleotide sequence ID" value="XM_016817555.2"/>
</dbReference>
<dbReference type="AlphaFoldDB" id="A0A1U8IB93"/>
<organism evidence="7 8">
    <name type="scientific">Gossypium hirsutum</name>
    <name type="common">Upland cotton</name>
    <name type="synonym">Gossypium mexicanum</name>
    <dbReference type="NCBI Taxonomy" id="3635"/>
    <lineage>
        <taxon>Eukaryota</taxon>
        <taxon>Viridiplantae</taxon>
        <taxon>Streptophyta</taxon>
        <taxon>Embryophyta</taxon>
        <taxon>Tracheophyta</taxon>
        <taxon>Spermatophyta</taxon>
        <taxon>Magnoliopsida</taxon>
        <taxon>eudicotyledons</taxon>
        <taxon>Gunneridae</taxon>
        <taxon>Pentapetalae</taxon>
        <taxon>rosids</taxon>
        <taxon>malvids</taxon>
        <taxon>Malvales</taxon>
        <taxon>Malvaceae</taxon>
        <taxon>Malvoideae</taxon>
        <taxon>Gossypium</taxon>
    </lineage>
</organism>
<evidence type="ECO:0000256" key="1">
    <source>
        <dbReference type="ARBA" id="ARBA00004141"/>
    </source>
</evidence>
<dbReference type="PANTHER" id="PTHR23423">
    <property type="entry name" value="ORGANIC SOLUTE TRANSPORTER-RELATED"/>
    <property type="match status" value="1"/>
</dbReference>
<evidence type="ECO:0000313" key="8">
    <source>
        <dbReference type="RefSeq" id="XP_016673044.1"/>
    </source>
</evidence>
<keyword evidence="6" id="KW-0732">Signal</keyword>
<dbReference type="GO" id="GO:0022857">
    <property type="term" value="F:transmembrane transporter activity"/>
    <property type="evidence" value="ECO:0000318"/>
    <property type="project" value="GO_Central"/>
</dbReference>
<dbReference type="STRING" id="3635.A0A1U8IB93"/>
<dbReference type="InterPro" id="IPR005178">
    <property type="entry name" value="Ostalpha/TMEM184C"/>
</dbReference>
<name>A0A1U8IB93_GOSHI</name>
<dbReference type="PaxDb" id="3635-A0A1U8IB93"/>
<evidence type="ECO:0000256" key="6">
    <source>
        <dbReference type="SAM" id="SignalP"/>
    </source>
</evidence>
<dbReference type="GO" id="GO:0016020">
    <property type="term" value="C:membrane"/>
    <property type="evidence" value="ECO:0000318"/>
    <property type="project" value="GO_Central"/>
</dbReference>
<feature type="transmembrane region" description="Helical" evidence="5">
    <location>
        <begin position="63"/>
        <end position="81"/>
    </location>
</feature>
<evidence type="ECO:0000256" key="5">
    <source>
        <dbReference type="SAM" id="Phobius"/>
    </source>
</evidence>
<feature type="chain" id="PRO_5012211391" evidence="6">
    <location>
        <begin position="16"/>
        <end position="219"/>
    </location>
</feature>
<keyword evidence="3 5" id="KW-1133">Transmembrane helix</keyword>
<dbReference type="GO" id="GO:0098876">
    <property type="term" value="P:vesicle-mediated transport to the plasma membrane"/>
    <property type="evidence" value="ECO:0000318"/>
    <property type="project" value="GO_Central"/>
</dbReference>
<keyword evidence="2 5" id="KW-0812">Transmembrane</keyword>
<dbReference type="GO" id="GO:1900458">
    <property type="term" value="P:negative regulation of brassinosteroid mediated signaling pathway"/>
    <property type="evidence" value="ECO:0000318"/>
    <property type="project" value="GO_Central"/>
</dbReference>
<evidence type="ECO:0000256" key="3">
    <source>
        <dbReference type="ARBA" id="ARBA00022989"/>
    </source>
</evidence>
<comment type="subcellular location">
    <subcellularLocation>
        <location evidence="1">Membrane</location>
        <topology evidence="1">Multi-pass membrane protein</topology>
    </subcellularLocation>
</comment>
<dbReference type="KEGG" id="ghi:107892478"/>